<evidence type="ECO:0008006" key="4">
    <source>
        <dbReference type="Google" id="ProtNLM"/>
    </source>
</evidence>
<organism evidence="2 3">
    <name type="scientific">Penicillium brasilianum</name>
    <dbReference type="NCBI Taxonomy" id="104259"/>
    <lineage>
        <taxon>Eukaryota</taxon>
        <taxon>Fungi</taxon>
        <taxon>Dikarya</taxon>
        <taxon>Ascomycota</taxon>
        <taxon>Pezizomycotina</taxon>
        <taxon>Eurotiomycetes</taxon>
        <taxon>Eurotiomycetidae</taxon>
        <taxon>Eurotiales</taxon>
        <taxon>Aspergillaceae</taxon>
        <taxon>Penicillium</taxon>
    </lineage>
</organism>
<evidence type="ECO:0000313" key="2">
    <source>
        <dbReference type="EMBL" id="OOQ89468.1"/>
    </source>
</evidence>
<reference evidence="3" key="1">
    <citation type="submission" date="2015-09" db="EMBL/GenBank/DDBJ databases">
        <authorList>
            <person name="Fill T.P."/>
            <person name="Baretta J.F."/>
            <person name="de Almeida L.G."/>
            <person name="Rocha M."/>
            <person name="de Souza D.H."/>
            <person name="Malavazi I."/>
            <person name="Cerdeira L.T."/>
            <person name="Hong H."/>
            <person name="Samborskyy M."/>
            <person name="de Vasconcelos A.T."/>
            <person name="Leadlay P."/>
            <person name="Rodrigues-Filho E."/>
        </authorList>
    </citation>
    <scope>NUCLEOTIDE SEQUENCE [LARGE SCALE GENOMIC DNA]</scope>
    <source>
        <strain evidence="3">LaBioMMi 136</strain>
    </source>
</reference>
<dbReference type="AlphaFoldDB" id="A0A1S9RWU8"/>
<protein>
    <recommendedName>
        <fullName evidence="4">Rho-GAP domain-containing protein</fullName>
    </recommendedName>
</protein>
<sequence length="589" mass="64918">MTLFQTLFRSRKSEADRRPRLPWPRIRRSQSAAVVLEGYLHRLAGDEDPSHAAQITGEPEVQHQDRQVSGQTVRSEESTHTDITVCRRPSQRISLHLQEPSEEWSVDTSNTFEEYAREGIHIPEVSDPFSDGKIANSSRLDRLTSSRYSEDPLPVISESGRRSHTEDSSHQTSARSYGEYSQRYARRHEVPHSVSLQDRISSLSSQSNCITGMGLLDPVKAREAFNVVAGQFNLPLGILADEPETADVVQEEPILEVGGSSHQHRFLGLIRPMKLKVALGKAPSAAPSRVPRLRRTKTFADLLRRPEPMTSLHGMSAEKLARLGGSSFITLPFDLAPAPLQLPACIVASVMFLRKYGDHTRAGDLFVDPGDLKEASRLYDSFASQVLSAANDEHRISSALRVITMPICQDGQTIPVLSAGWTFKALLAGLPGGILGSTVLYETLKRIYLVEDLVGTDIPRAIRTRLIALAIVALTSEMQCSLLCAVFGLLRDLLRTFSTESDQAGKPLPVVVSAGLTRVFGPVLNGTGTGAPAGLWRDHENSLVRVVSQVKQKIEEELVTGMLLEYWSDINTHLRAWTRFASTGDYMGG</sequence>
<proteinExistence type="predicted"/>
<name>A0A1S9RWU8_PENBI</name>
<evidence type="ECO:0000313" key="3">
    <source>
        <dbReference type="Proteomes" id="UP000190744"/>
    </source>
</evidence>
<gene>
    <name evidence="2" type="ORF">PEBR_28051</name>
</gene>
<evidence type="ECO:0000256" key="1">
    <source>
        <dbReference type="SAM" id="MobiDB-lite"/>
    </source>
</evidence>
<feature type="region of interest" description="Disordered" evidence="1">
    <location>
        <begin position="150"/>
        <end position="180"/>
    </location>
</feature>
<dbReference type="EMBL" id="LJBN01000112">
    <property type="protein sequence ID" value="OOQ89468.1"/>
    <property type="molecule type" value="Genomic_DNA"/>
</dbReference>
<feature type="region of interest" description="Disordered" evidence="1">
    <location>
        <begin position="49"/>
        <end position="83"/>
    </location>
</feature>
<feature type="compositionally biased region" description="Basic and acidic residues" evidence="1">
    <location>
        <begin position="159"/>
        <end position="169"/>
    </location>
</feature>
<dbReference type="Proteomes" id="UP000190744">
    <property type="component" value="Unassembled WGS sequence"/>
</dbReference>
<comment type="caution">
    <text evidence="2">The sequence shown here is derived from an EMBL/GenBank/DDBJ whole genome shotgun (WGS) entry which is preliminary data.</text>
</comment>
<accession>A0A1S9RWU8</accession>